<dbReference type="Proteomes" id="UP000593737">
    <property type="component" value="Chromosome"/>
</dbReference>
<dbReference type="GO" id="GO:0016020">
    <property type="term" value="C:membrane"/>
    <property type="evidence" value="ECO:0007669"/>
    <property type="project" value="TreeGrafter"/>
</dbReference>
<dbReference type="Pfam" id="PF06966">
    <property type="entry name" value="DUF1295"/>
    <property type="match status" value="1"/>
</dbReference>
<feature type="transmembrane region" description="Helical" evidence="1">
    <location>
        <begin position="204"/>
        <end position="232"/>
    </location>
</feature>
<feature type="transmembrane region" description="Helical" evidence="1">
    <location>
        <begin position="40"/>
        <end position="59"/>
    </location>
</feature>
<proteinExistence type="predicted"/>
<evidence type="ECO:0008006" key="4">
    <source>
        <dbReference type="Google" id="ProtNLM"/>
    </source>
</evidence>
<feature type="transmembrane region" description="Helical" evidence="1">
    <location>
        <begin position="114"/>
        <end position="139"/>
    </location>
</feature>
<keyword evidence="1" id="KW-0472">Membrane</keyword>
<evidence type="ECO:0000313" key="2">
    <source>
        <dbReference type="EMBL" id="QPD06160.1"/>
    </source>
</evidence>
<dbReference type="InterPro" id="IPR010721">
    <property type="entry name" value="UstE-like"/>
</dbReference>
<feature type="transmembrane region" description="Helical" evidence="1">
    <location>
        <begin position="12"/>
        <end position="33"/>
    </location>
</feature>
<evidence type="ECO:0000313" key="3">
    <source>
        <dbReference type="Proteomes" id="UP000593737"/>
    </source>
</evidence>
<reference evidence="2 3" key="1">
    <citation type="journal article" date="2020" name="ISME J.">
        <title>Enrichment and physiological characterization of a novel comammox Nitrospira indicates ammonium inhibition of complete nitrification.</title>
        <authorList>
            <person name="Sakoula D."/>
            <person name="Koch H."/>
            <person name="Frank J."/>
            <person name="Jetten M.S.M."/>
            <person name="van Kessel M.A.H.J."/>
            <person name="Lucker S."/>
        </authorList>
    </citation>
    <scope>NUCLEOTIDE SEQUENCE [LARGE SCALE GENOMIC DNA]</scope>
    <source>
        <strain evidence="2">Comreactor17</strain>
    </source>
</reference>
<dbReference type="PANTHER" id="PTHR32251">
    <property type="entry name" value="3-OXO-5-ALPHA-STEROID 4-DEHYDROGENASE"/>
    <property type="match status" value="1"/>
</dbReference>
<evidence type="ECO:0000256" key="1">
    <source>
        <dbReference type="SAM" id="Phobius"/>
    </source>
</evidence>
<dbReference type="Gene3D" id="1.20.120.1630">
    <property type="match status" value="1"/>
</dbReference>
<organism evidence="2 3">
    <name type="scientific">Candidatus Nitrospira kreftii</name>
    <dbReference type="NCBI Taxonomy" id="2652173"/>
    <lineage>
        <taxon>Bacteria</taxon>
        <taxon>Pseudomonadati</taxon>
        <taxon>Nitrospirota</taxon>
        <taxon>Nitrospiria</taxon>
        <taxon>Nitrospirales</taxon>
        <taxon>Nitrospiraceae</taxon>
        <taxon>Nitrospira</taxon>
    </lineage>
</organism>
<gene>
    <name evidence="2" type="ORF">Nkreftii_003934</name>
</gene>
<dbReference type="EMBL" id="CP047423">
    <property type="protein sequence ID" value="QPD06160.1"/>
    <property type="molecule type" value="Genomic_DNA"/>
</dbReference>
<protein>
    <recommendedName>
        <fullName evidence="4">Steroid 5-alpha reductase C-terminal domain-containing protein</fullName>
    </recommendedName>
</protein>
<accession>A0A7S8FHY1</accession>
<keyword evidence="1" id="KW-0812">Transmembrane</keyword>
<keyword evidence="1" id="KW-1133">Transmembrane helix</keyword>
<dbReference type="PANTHER" id="PTHR32251:SF17">
    <property type="entry name" value="STEROID 5-ALPHA REDUCTASE C-TERMINAL DOMAIN-CONTAINING PROTEIN"/>
    <property type="match status" value="1"/>
</dbReference>
<dbReference type="AlphaFoldDB" id="A0A7S8FHY1"/>
<dbReference type="KEGG" id="nkf:Nkreftii_003934"/>
<feature type="transmembrane region" description="Helical" evidence="1">
    <location>
        <begin position="71"/>
        <end position="93"/>
    </location>
</feature>
<name>A0A7S8FHY1_9BACT</name>
<dbReference type="PROSITE" id="PS50244">
    <property type="entry name" value="S5A_REDUCTASE"/>
    <property type="match status" value="1"/>
</dbReference>
<sequence>MEPENGIFASDPLPLVLAAYLFMTVVMGMLWVVQKKIRNAAIGDVGWCFGLILTVLWYATQASGSFERILLPVMLVTLYAGRLGLYILFNRVIGKEEDARYQRLRQEWGESESGKMLAYFLLQALAVAAFSLPFLVLMWNPRPPSALVELIGLLIWGVAMAGEARADRQLAYFRADPRNQGRVCREGLWKYSRHPNYFFEWLHWWSYVVMTLGAPGWVFTWIGPIGMGLALFKISGIPRAEAQALSSRGPEYEAYQATTNLFFPWFPRPRSDKSTQA</sequence>